<keyword evidence="6" id="KW-1185">Reference proteome</keyword>
<evidence type="ECO:0000313" key="5">
    <source>
        <dbReference type="EMBL" id="GAP45138.1"/>
    </source>
</evidence>
<name>A0A0S7C3A2_9BACT</name>
<reference evidence="5" key="1">
    <citation type="journal article" date="2015" name="Genome Announc.">
        <title>Draft Genome Sequence of Bacteroidales Strain TBC1, a Novel Isolate from a Methanogenic Wastewater Treatment System.</title>
        <authorList>
            <person name="Tourlousse D.M."/>
            <person name="Matsuura N."/>
            <person name="Sun L."/>
            <person name="Toyonaga M."/>
            <person name="Kuroda K."/>
            <person name="Ohashi A."/>
            <person name="Cruz R."/>
            <person name="Yamaguchi T."/>
            <person name="Sekiguchi Y."/>
        </authorList>
    </citation>
    <scope>NUCLEOTIDE SEQUENCE [LARGE SCALE GENOMIC DNA]</scope>
    <source>
        <strain evidence="5">TBC1</strain>
    </source>
</reference>
<evidence type="ECO:0000259" key="3">
    <source>
        <dbReference type="Pfam" id="PF01887"/>
    </source>
</evidence>
<evidence type="ECO:0000313" key="6">
    <source>
        <dbReference type="Proteomes" id="UP000053091"/>
    </source>
</evidence>
<proteinExistence type="inferred from homology"/>
<dbReference type="EMBL" id="DF968183">
    <property type="protein sequence ID" value="GAP45138.1"/>
    <property type="molecule type" value="Genomic_DNA"/>
</dbReference>
<dbReference type="InterPro" id="IPR002747">
    <property type="entry name" value="SAM_OH_AdoTrfase"/>
</dbReference>
<dbReference type="SUPFAM" id="SSF101852">
    <property type="entry name" value="Bacterial fluorinating enzyme, C-terminal domain"/>
    <property type="match status" value="1"/>
</dbReference>
<dbReference type="STRING" id="1678841.TBC1_12958"/>
<dbReference type="GO" id="GO:0016787">
    <property type="term" value="F:hydrolase activity"/>
    <property type="evidence" value="ECO:0007669"/>
    <property type="project" value="UniProtKB-KW"/>
</dbReference>
<dbReference type="Pfam" id="PF01887">
    <property type="entry name" value="SAM_HAT_N"/>
    <property type="match status" value="1"/>
</dbReference>
<dbReference type="InterPro" id="IPR046469">
    <property type="entry name" value="SAM_HAT_N"/>
</dbReference>
<keyword evidence="1" id="KW-0949">S-adenosyl-L-methionine</keyword>
<dbReference type="Gene3D" id="3.40.50.10790">
    <property type="entry name" value="S-adenosyl-l-methionine hydroxide adenosyltransferase, N-terminal"/>
    <property type="match status" value="1"/>
</dbReference>
<feature type="domain" description="S-adenosyl-l-methionine hydroxide adenosyltransferase C-terminal" evidence="4">
    <location>
        <begin position="188"/>
        <end position="274"/>
    </location>
</feature>
<keyword evidence="5" id="KW-0378">Hydrolase</keyword>
<protein>
    <submittedName>
        <fullName evidence="5">S-adenosylmethionine hydrolase</fullName>
    </submittedName>
</protein>
<dbReference type="SUPFAM" id="SSF102522">
    <property type="entry name" value="Bacterial fluorinating enzyme, N-terminal domain"/>
    <property type="match status" value="1"/>
</dbReference>
<dbReference type="Pfam" id="PF20257">
    <property type="entry name" value="SAM_HAT_C"/>
    <property type="match status" value="1"/>
</dbReference>
<dbReference type="InterPro" id="IPR023227">
    <property type="entry name" value="SAM_OH_AdoTrfase_C_sf"/>
</dbReference>
<dbReference type="AlphaFoldDB" id="A0A0S7C3A2"/>
<dbReference type="PANTHER" id="PTHR35092:SF1">
    <property type="entry name" value="CHLORINASE MJ1651"/>
    <property type="match status" value="1"/>
</dbReference>
<dbReference type="Gene3D" id="2.40.30.90">
    <property type="entry name" value="Bacterial fluorinating enzyme like"/>
    <property type="match status" value="1"/>
</dbReference>
<comment type="similarity">
    <text evidence="2">Belongs to the SAM hydrolase / SAM-dependent halogenase family.</text>
</comment>
<dbReference type="InterPro" id="IPR023228">
    <property type="entry name" value="SAM_OH_AdoTrfase_N_sf"/>
</dbReference>
<organism evidence="5">
    <name type="scientific">Lentimicrobium saccharophilum</name>
    <dbReference type="NCBI Taxonomy" id="1678841"/>
    <lineage>
        <taxon>Bacteria</taxon>
        <taxon>Pseudomonadati</taxon>
        <taxon>Bacteroidota</taxon>
        <taxon>Bacteroidia</taxon>
        <taxon>Bacteroidales</taxon>
        <taxon>Lentimicrobiaceae</taxon>
        <taxon>Lentimicrobium</taxon>
    </lineage>
</organism>
<evidence type="ECO:0000259" key="4">
    <source>
        <dbReference type="Pfam" id="PF20257"/>
    </source>
</evidence>
<accession>A0A0S7C3A2</accession>
<dbReference type="Proteomes" id="UP000053091">
    <property type="component" value="Unassembled WGS sequence"/>
</dbReference>
<feature type="domain" description="S-adenosyl-l-methionine hydroxide adenosyltransferase N-terminal" evidence="3">
    <location>
        <begin position="24"/>
        <end position="165"/>
    </location>
</feature>
<gene>
    <name evidence="5" type="ORF">TBC1_12958</name>
</gene>
<sequence>MFRVKEAKLLQEVNEINMAQVNIITLTTDWGPRDHYAGVVKGAILSKLPEARIVDITHQIPPFNVKQASFILRNSFPHFPDGTVHIVGVNTEESELTPHIALLYRNHYFIGADNGIFTLMFDGLPDKIVELTIPQDSGHFIFSTRDRFVKAAVHLATGKPVEELGDVRNELKALISMQPQINGNIISGRVIYIDNYENVFLNITEKEFLETGMRRRFSLNIKGKTHPVNVVRNAYSDVPEGEIAVLFSTTGYLEIAINKGNASSLLGLRNDDVVLIEFAR</sequence>
<evidence type="ECO:0000256" key="1">
    <source>
        <dbReference type="ARBA" id="ARBA00022691"/>
    </source>
</evidence>
<dbReference type="PANTHER" id="PTHR35092">
    <property type="entry name" value="CHLORINASE MJ1651"/>
    <property type="match status" value="1"/>
</dbReference>
<dbReference type="PATRIC" id="fig|1678841.3.peg.3731"/>
<dbReference type="InterPro" id="IPR046470">
    <property type="entry name" value="SAM_HAT_C"/>
</dbReference>
<evidence type="ECO:0000256" key="2">
    <source>
        <dbReference type="ARBA" id="ARBA00024035"/>
    </source>
</evidence>
<dbReference type="PIRSF" id="PIRSF006779">
    <property type="entry name" value="UCP006779"/>
    <property type="match status" value="1"/>
</dbReference>